<keyword evidence="7 8" id="KW-0539">Nucleus</keyword>
<evidence type="ECO:0000256" key="1">
    <source>
        <dbReference type="ARBA" id="ARBA00022723"/>
    </source>
</evidence>
<evidence type="ECO:0000313" key="13">
    <source>
        <dbReference type="Proteomes" id="UP000092600"/>
    </source>
</evidence>
<comment type="caution">
    <text evidence="12">The sequence shown here is derived from an EMBL/GenBank/DDBJ whole genome shotgun (WGS) entry which is preliminary data.</text>
</comment>
<proteinExistence type="predicted"/>
<dbReference type="Pfam" id="PF02701">
    <property type="entry name" value="Zn_ribbon_Dof"/>
    <property type="match status" value="1"/>
</dbReference>
<dbReference type="PROSITE" id="PS50884">
    <property type="entry name" value="ZF_DOF_2"/>
    <property type="match status" value="1"/>
</dbReference>
<dbReference type="GO" id="GO:0008270">
    <property type="term" value="F:zinc ion binding"/>
    <property type="evidence" value="ECO:0007669"/>
    <property type="project" value="UniProtKB-KW"/>
</dbReference>
<keyword evidence="3 9" id="KW-0862">Zinc</keyword>
<keyword evidence="5 8" id="KW-0238">DNA-binding</keyword>
<sequence>MTANCGARRRRAADDMTEAMSVASATDDEQRRRERCPRCESRDTKFCYYNNYNTAQPRHFCRSCRRYWTLGGSLRDVPIGGSTRKRLKPSRAEQPAQPAQLQPPPPPPLLRAAPIGEPIFGLGLGLGLGSARATPLEELALGFGLGANGPLLWPTMLWDEEAHVRGGDAWRVLSGEGECFWKELAVSAPAHDSSFGGPGAAAQLG</sequence>
<name>A0A199VL50_ANACO</name>
<keyword evidence="1 9" id="KW-0479">Metal-binding</keyword>
<dbReference type="Proteomes" id="UP000092600">
    <property type="component" value="Unassembled WGS sequence"/>
</dbReference>
<keyword evidence="4 9" id="KW-0805">Transcription regulation</keyword>
<evidence type="ECO:0000259" key="11">
    <source>
        <dbReference type="PROSITE" id="PS50884"/>
    </source>
</evidence>
<dbReference type="PROSITE" id="PS01361">
    <property type="entry name" value="ZF_DOF_1"/>
    <property type="match status" value="1"/>
</dbReference>
<dbReference type="STRING" id="4615.A0A199VL50"/>
<dbReference type="EMBL" id="LSRQ01001531">
    <property type="protein sequence ID" value="OAY77470.1"/>
    <property type="molecule type" value="Genomic_DNA"/>
</dbReference>
<comment type="function">
    <text evidence="9">Transcription factor that binds specifically to a 5'-AA[AG]G-3' consensus core sequence.</text>
</comment>
<evidence type="ECO:0000256" key="9">
    <source>
        <dbReference type="RuleBase" id="RU369094"/>
    </source>
</evidence>
<protein>
    <recommendedName>
        <fullName evidence="9">Dof zinc finger protein</fullName>
    </recommendedName>
</protein>
<reference evidence="12 13" key="1">
    <citation type="journal article" date="2016" name="DNA Res.">
        <title>The draft genome of MD-2 pineapple using hybrid error correction of long reads.</title>
        <authorList>
            <person name="Redwan R.M."/>
            <person name="Saidin A."/>
            <person name="Kumar S.V."/>
        </authorList>
    </citation>
    <scope>NUCLEOTIDE SEQUENCE [LARGE SCALE GENOMIC DNA]</scope>
    <source>
        <strain evidence="13">cv. MD2</strain>
        <tissue evidence="12">Leaf</tissue>
    </source>
</reference>
<gene>
    <name evidence="12" type="ORF">ACMD2_20159</name>
</gene>
<dbReference type="InterPro" id="IPR003851">
    <property type="entry name" value="Znf_Dof"/>
</dbReference>
<dbReference type="GO" id="GO:0005634">
    <property type="term" value="C:nucleus"/>
    <property type="evidence" value="ECO:0007669"/>
    <property type="project" value="UniProtKB-SubCell"/>
</dbReference>
<feature type="domain" description="Dof-type" evidence="11">
    <location>
        <begin position="34"/>
        <end position="88"/>
    </location>
</feature>
<dbReference type="AlphaFoldDB" id="A0A199VL50"/>
<dbReference type="PANTHER" id="PTHR31992:SF204">
    <property type="entry name" value="DOF ZINC FINGER PROTEIN"/>
    <property type="match status" value="1"/>
</dbReference>
<organism evidence="12 13">
    <name type="scientific">Ananas comosus</name>
    <name type="common">Pineapple</name>
    <name type="synonym">Ananas ananas</name>
    <dbReference type="NCBI Taxonomy" id="4615"/>
    <lineage>
        <taxon>Eukaryota</taxon>
        <taxon>Viridiplantae</taxon>
        <taxon>Streptophyta</taxon>
        <taxon>Embryophyta</taxon>
        <taxon>Tracheophyta</taxon>
        <taxon>Spermatophyta</taxon>
        <taxon>Magnoliopsida</taxon>
        <taxon>Liliopsida</taxon>
        <taxon>Poales</taxon>
        <taxon>Bromeliaceae</taxon>
        <taxon>Bromelioideae</taxon>
        <taxon>Ananas</taxon>
    </lineage>
</organism>
<dbReference type="PANTHER" id="PTHR31992">
    <property type="entry name" value="DOF ZINC FINGER PROTEIN DOF1.4-RELATED"/>
    <property type="match status" value="1"/>
</dbReference>
<evidence type="ECO:0000256" key="6">
    <source>
        <dbReference type="ARBA" id="ARBA00023163"/>
    </source>
</evidence>
<comment type="subcellular location">
    <subcellularLocation>
        <location evidence="8 9">Nucleus</location>
    </subcellularLocation>
</comment>
<keyword evidence="6 9" id="KW-0804">Transcription</keyword>
<evidence type="ECO:0000256" key="10">
    <source>
        <dbReference type="SAM" id="MobiDB-lite"/>
    </source>
</evidence>
<feature type="region of interest" description="Disordered" evidence="10">
    <location>
        <begin position="79"/>
        <end position="106"/>
    </location>
</feature>
<dbReference type="InterPro" id="IPR045174">
    <property type="entry name" value="Dof"/>
</dbReference>
<evidence type="ECO:0000256" key="3">
    <source>
        <dbReference type="ARBA" id="ARBA00022833"/>
    </source>
</evidence>
<dbReference type="GO" id="GO:0003677">
    <property type="term" value="F:DNA binding"/>
    <property type="evidence" value="ECO:0007669"/>
    <property type="project" value="UniProtKB-UniRule"/>
</dbReference>
<evidence type="ECO:0000256" key="2">
    <source>
        <dbReference type="ARBA" id="ARBA00022771"/>
    </source>
</evidence>
<keyword evidence="2 8" id="KW-0863">Zinc-finger</keyword>
<evidence type="ECO:0000256" key="5">
    <source>
        <dbReference type="ARBA" id="ARBA00023125"/>
    </source>
</evidence>
<accession>A0A199VL50</accession>
<evidence type="ECO:0000256" key="8">
    <source>
        <dbReference type="PROSITE-ProRule" id="PRU00071"/>
    </source>
</evidence>
<evidence type="ECO:0000256" key="4">
    <source>
        <dbReference type="ARBA" id="ARBA00023015"/>
    </source>
</evidence>
<feature type="region of interest" description="Disordered" evidence="10">
    <location>
        <begin position="1"/>
        <end position="33"/>
    </location>
</feature>
<dbReference type="GO" id="GO:0003700">
    <property type="term" value="F:DNA-binding transcription factor activity"/>
    <property type="evidence" value="ECO:0007669"/>
    <property type="project" value="UniProtKB-UniRule"/>
</dbReference>
<evidence type="ECO:0000313" key="12">
    <source>
        <dbReference type="EMBL" id="OAY77470.1"/>
    </source>
</evidence>
<evidence type="ECO:0000256" key="7">
    <source>
        <dbReference type="ARBA" id="ARBA00023242"/>
    </source>
</evidence>